<gene>
    <name evidence="2" type="ORF">ADUPG1_012451</name>
</gene>
<feature type="region of interest" description="Disordered" evidence="1">
    <location>
        <begin position="306"/>
        <end position="329"/>
    </location>
</feature>
<feature type="region of interest" description="Disordered" evidence="1">
    <location>
        <begin position="592"/>
        <end position="658"/>
    </location>
</feature>
<organism evidence="2 3">
    <name type="scientific">Aduncisulcus paluster</name>
    <dbReference type="NCBI Taxonomy" id="2918883"/>
    <lineage>
        <taxon>Eukaryota</taxon>
        <taxon>Metamonada</taxon>
        <taxon>Carpediemonas-like organisms</taxon>
        <taxon>Aduncisulcus</taxon>
    </lineage>
</organism>
<feature type="compositionally biased region" description="Low complexity" evidence="1">
    <location>
        <begin position="592"/>
        <end position="605"/>
    </location>
</feature>
<sequence length="2064" mass="231403">MPCCSCGSSKNIEDTIDFKITSKKKNKHEKDKKKATQSKKSSKNMHTSSKTTDSIEKSTNSGRSTPRSPRSETSGAGNSDQSKSTIEVSQPRKLETIPELKEPSIITSTILQEKEVSTPIAHKEKKVTIISPKSYSPLITRSDKDESHDGSLRPSSDIAGSDSSEYTYEYYTIDEIDGDSKKKGSKNTTNIAEKELDELITPAEKDLTEGAGDRCRGYWMNLHLLICPAHLITGSDSSEYTYEYYTIDEIDGDSKKKGSKNTTNIAEKELDELITPAEKDLTEGAGGEPIHESPIHPTALLESALVDSRSDKDESHDGSLRPSSDIAGSDSSEYTYEYYTIDEIDGDSKKKGSKNTTNIAEKELDELITPAEKDLTEGAGGEPIHESPIHPTALLESALVDSRRPVSRILDESSPPHMSRSSHHGSSKRRRKRKKGFSESESTTINTHSHGIHPSDFYGSPSKLDDRFDEDNSLGGLVIQFSAVRKGDIIQGNHFSANPQATSGHPSTGQLSESQLSPIELGNPQMVDITSDKKSPLPSVESRQRDKYREQTFEGDRSVYDQSSDLDSKNRSKYKYRSPRVDFDREGVIQVSPSSRRTRVPSSSVAQTPILSPVKKYSSPSQIRYSPKSTQSPLTKQRSTSSPIRTTPGSAGKRARKKTRAIKVLHKTLSPPTSAECLLSTEKGEVDELGDLVRALTEEHKAFISPHTPSKVFQHRTQQQSQFFSPASPSVRSSPLHTYMDEKGGSTKRARSPARQKSSLRANIVMEPRDDFDQDEMFHSIVNNGNNTAGAMDPSEPASENVRGPSFQPMAYSDDSKPINRWSHNPSVPSDMHGRSPRMRRSVGPHGLIGGSRKSEIDRKRERVLQRKKKLQSEGAMRSSRPWREAVPNVSRLPVSQTQLRKERMQRELEEREREQEERERQQYLASMYPPTSHAHHHEGISYNVWGSSNNDYDGYAHSHPHHVTQSPYHHRTALPPPPLSHPYQGRSVQDGTSSSYPLSKEYLTQGDNPVLDAEIKREKKALKRISMKNDMLSLSQVMDTIERAATIDASPKQSYSLLYAKEKFEESKKERDYRLSEERKRERELLMRDKERKEQEQWEQRFRLTTTKAKSPIRDYTMDRDSYIGRQYSLDSPIIGSSRNMDMMGGNIGHNSPGRAIWTKGTSPRSQILGYEHQGKDSHILSEDLGFSGSLSSHIVDSTKLTPKKKKKRMKSALSKQHLPTQPLSTSLSTSSLSSSSSFSFSSSSGVLSSRRNLKKDVEDQQYAWVCQMVDEEKRAKDAVQKMKDRRDQFLDQQEQEFTPNQIHCSEDTIGQYEPQNEYEYEMEEEMEGEEEEEEEEEDEEEEGLKEEPDKARPLDDIHKVLYVSVDKQRSLHSSNPQQSTQESSEPQSNPDLPDHPKPDVGIVPVSPPSKVIPIESHSNVTEHHELYIKDAQSSSMLSSPDVDERKSSKPLARSSSKKQLASSPSASFSLTRRESIDAGIIDPVRHNIQALAEQMEEEDDDFGEVSSDLLMKVKGKSSVRKDKRKGSIGNESGRRSSVDIGMLNRTSPAALNRRESIDAGIIDPVRHNIQALAEQMEEEDDDFGEVSSDLLMKVKGKSSVRKDKRKGSIGNESGRRSSVDIGMLNRTSPAALNRSPSRLSSSSTVHPSPLRHSMTLTRSSHGKLLSGSSSGGLRSPSRPSSRSASPARYPIDIKMSSSTDAVIQTVEHEFVHEGDKSCCPIPLDAPNIRSADLLKIKAIDGTKKKGRAGYDLSSKAQKIMKGEGNDVNFTHISIPFSSASPMKGAYICLWDYFDSDSPPSHLIFTLTSSKGERTSKRYKFHEFYGDHWCFLPVDLPDVVLCEITGKGRRKESFGIKSLVFFREETPEEIAAREAREKLWSEAPVVKPEFVQEGDEESFGRDSIPIPRDDPKLVDPSFSMVKCKDNSVSYESRYYDKSLGAQRMLKGEDFVSLSHLSIPFPSPSPLKGACICVDWGYSSPSLLFTFTDCDGKKTCKKYEFTKLKHYYEWHFLPIDLDNVVLCEIEGKGRWGWKNCQCFYIYSLVFTLPEETIAAERLSLLPWK</sequence>
<feature type="compositionally biased region" description="Basic residues" evidence="1">
    <location>
        <begin position="420"/>
        <end position="435"/>
    </location>
</feature>
<name>A0ABQ5K1D3_9EUKA</name>
<feature type="region of interest" description="Disordered" evidence="1">
    <location>
        <begin position="739"/>
        <end position="758"/>
    </location>
</feature>
<feature type="region of interest" description="Disordered" evidence="1">
    <location>
        <begin position="1295"/>
        <end position="1471"/>
    </location>
</feature>
<feature type="compositionally biased region" description="Basic and acidic residues" evidence="1">
    <location>
        <begin position="308"/>
        <end position="319"/>
    </location>
</feature>
<feature type="compositionally biased region" description="Low complexity" evidence="1">
    <location>
        <begin position="1375"/>
        <end position="1392"/>
    </location>
</feature>
<evidence type="ECO:0000256" key="1">
    <source>
        <dbReference type="SAM" id="MobiDB-lite"/>
    </source>
</evidence>
<feature type="region of interest" description="Disordered" evidence="1">
    <location>
        <begin position="1517"/>
        <end position="1543"/>
    </location>
</feature>
<feature type="compositionally biased region" description="Acidic residues" evidence="1">
    <location>
        <begin position="1318"/>
        <end position="1346"/>
    </location>
</feature>
<feature type="compositionally biased region" description="Low complexity" evidence="1">
    <location>
        <begin position="1660"/>
        <end position="1688"/>
    </location>
</feature>
<feature type="region of interest" description="Disordered" evidence="1">
    <location>
        <begin position="1598"/>
        <end position="1692"/>
    </location>
</feature>
<feature type="compositionally biased region" description="Polar residues" evidence="1">
    <location>
        <begin position="618"/>
        <end position="649"/>
    </location>
</feature>
<feature type="region of interest" description="Disordered" evidence="1">
    <location>
        <begin position="786"/>
        <end position="861"/>
    </location>
</feature>
<feature type="compositionally biased region" description="Low complexity" evidence="1">
    <location>
        <begin position="1634"/>
        <end position="1653"/>
    </location>
</feature>
<protein>
    <submittedName>
        <fullName evidence="2">Uncharacterized protein</fullName>
    </submittedName>
</protein>
<feature type="region of interest" description="Disordered" evidence="1">
    <location>
        <begin position="137"/>
        <end position="160"/>
    </location>
</feature>
<feature type="compositionally biased region" description="Basic and acidic residues" evidence="1">
    <location>
        <begin position="141"/>
        <end position="151"/>
    </location>
</feature>
<feature type="compositionally biased region" description="Low complexity" evidence="1">
    <location>
        <begin position="1225"/>
        <end position="1251"/>
    </location>
</feature>
<feature type="compositionally biased region" description="Low complexity" evidence="1">
    <location>
        <begin position="1404"/>
        <end position="1418"/>
    </location>
</feature>
<feature type="region of interest" description="Disordered" evidence="1">
    <location>
        <begin position="493"/>
        <end position="514"/>
    </location>
</feature>
<keyword evidence="3" id="KW-1185">Reference proteome</keyword>
<feature type="region of interest" description="Disordered" evidence="1">
    <location>
        <begin position="409"/>
        <end position="464"/>
    </location>
</feature>
<feature type="region of interest" description="Disordered" evidence="1">
    <location>
        <begin position="895"/>
        <end position="922"/>
    </location>
</feature>
<feature type="compositionally biased region" description="Polar residues" evidence="1">
    <location>
        <begin position="76"/>
        <end position="88"/>
    </location>
</feature>
<feature type="compositionally biased region" description="Basic residues" evidence="1">
    <location>
        <begin position="1598"/>
        <end position="1609"/>
    </location>
</feature>
<reference evidence="2" key="1">
    <citation type="submission" date="2022-03" db="EMBL/GenBank/DDBJ databases">
        <title>Draft genome sequence of Aduncisulcus paluster, a free-living microaerophilic Fornicata.</title>
        <authorList>
            <person name="Yuyama I."/>
            <person name="Kume K."/>
            <person name="Tamura T."/>
            <person name="Inagaki Y."/>
            <person name="Hashimoto T."/>
        </authorList>
    </citation>
    <scope>NUCLEOTIDE SEQUENCE</scope>
    <source>
        <strain evidence="2">NY0171</strain>
    </source>
</reference>
<comment type="caution">
    <text evidence="2">The sequence shown here is derived from an EMBL/GenBank/DDBJ whole genome shotgun (WGS) entry which is preliminary data.</text>
</comment>
<proteinExistence type="predicted"/>
<feature type="compositionally biased region" description="Low complexity" evidence="1">
    <location>
        <begin position="58"/>
        <end position="75"/>
    </location>
</feature>
<feature type="compositionally biased region" description="Low complexity" evidence="1">
    <location>
        <begin position="1459"/>
        <end position="1469"/>
    </location>
</feature>
<feature type="compositionally biased region" description="Basic residues" evidence="1">
    <location>
        <begin position="1203"/>
        <end position="1212"/>
    </location>
</feature>
<evidence type="ECO:0000313" key="2">
    <source>
        <dbReference type="EMBL" id="GKT23519.1"/>
    </source>
</evidence>
<feature type="region of interest" description="Disordered" evidence="1">
    <location>
        <begin position="526"/>
        <end position="573"/>
    </location>
</feature>
<feature type="compositionally biased region" description="Basic residues" evidence="1">
    <location>
        <begin position="1517"/>
        <end position="1528"/>
    </location>
</feature>
<feature type="compositionally biased region" description="Basic and acidic residues" evidence="1">
    <location>
        <begin position="90"/>
        <end position="102"/>
    </location>
</feature>
<feature type="compositionally biased region" description="Basic and acidic residues" evidence="1">
    <location>
        <begin position="900"/>
        <end position="922"/>
    </location>
</feature>
<dbReference type="EMBL" id="BQXS01012470">
    <property type="protein sequence ID" value="GKT23519.1"/>
    <property type="molecule type" value="Genomic_DNA"/>
</dbReference>
<feature type="compositionally biased region" description="Basic and acidic residues" evidence="1">
    <location>
        <begin position="1347"/>
        <end position="1361"/>
    </location>
</feature>
<feature type="region of interest" description="Disordered" evidence="1">
    <location>
        <begin position="1199"/>
        <end position="1254"/>
    </location>
</feature>
<dbReference type="Proteomes" id="UP001057375">
    <property type="component" value="Unassembled WGS sequence"/>
</dbReference>
<accession>A0ABQ5K1D3</accession>
<feature type="compositionally biased region" description="Polar residues" evidence="1">
    <location>
        <begin position="1295"/>
        <end position="1305"/>
    </location>
</feature>
<feature type="compositionally biased region" description="Basic and acidic residues" evidence="1">
    <location>
        <begin position="542"/>
        <end position="559"/>
    </location>
</feature>
<evidence type="ECO:0000313" key="3">
    <source>
        <dbReference type="Proteomes" id="UP001057375"/>
    </source>
</evidence>
<feature type="region of interest" description="Disordered" evidence="1">
    <location>
        <begin position="15"/>
        <end position="103"/>
    </location>
</feature>